<accession>A0A1E5P0K0</accession>
<gene>
    <name evidence="1" type="ORF">BGK67_33925</name>
</gene>
<protein>
    <submittedName>
        <fullName evidence="1">Uncharacterized protein</fullName>
    </submittedName>
</protein>
<keyword evidence="2" id="KW-1185">Reference proteome</keyword>
<proteinExistence type="predicted"/>
<sequence length="155" mass="17127">MLPPRLTHRNLEVLMRATSTLTSHRPSTDEVFDAETLALLDELDVPLPAELSDFDVDLDIAFGTPLEMHEPAGTTREMRRYAAAVLTVPPDRRHELALAHGAEITARVDAGRDILAADPTITARVRERLVDVLLPAADRLRRTVRSGCRPEYAAA</sequence>
<evidence type="ECO:0000313" key="1">
    <source>
        <dbReference type="EMBL" id="OEJ22521.1"/>
    </source>
</evidence>
<evidence type="ECO:0000313" key="2">
    <source>
        <dbReference type="Proteomes" id="UP000095705"/>
    </source>
</evidence>
<dbReference type="AlphaFoldDB" id="A0A1E5P0K0"/>
<comment type="caution">
    <text evidence="1">The sequence shown here is derived from an EMBL/GenBank/DDBJ whole genome shotgun (WGS) entry which is preliminary data.</text>
</comment>
<organism evidence="1 2">
    <name type="scientific">Streptomyces subrutilus</name>
    <dbReference type="NCBI Taxonomy" id="36818"/>
    <lineage>
        <taxon>Bacteria</taxon>
        <taxon>Bacillati</taxon>
        <taxon>Actinomycetota</taxon>
        <taxon>Actinomycetes</taxon>
        <taxon>Kitasatosporales</taxon>
        <taxon>Streptomycetaceae</taxon>
        <taxon>Streptomyces</taxon>
    </lineage>
</organism>
<dbReference type="STRING" id="36818.BGK67_33925"/>
<dbReference type="Proteomes" id="UP000095705">
    <property type="component" value="Unassembled WGS sequence"/>
</dbReference>
<reference evidence="1 2" key="1">
    <citation type="submission" date="2016-08" db="EMBL/GenBank/DDBJ databases">
        <title>The complete genome of Streptomyces subrutilus 10-1-1.</title>
        <authorList>
            <person name="Chen X."/>
        </authorList>
    </citation>
    <scope>NUCLEOTIDE SEQUENCE [LARGE SCALE GENOMIC DNA]</scope>
    <source>
        <strain evidence="1 2">10-1-1</strain>
    </source>
</reference>
<dbReference type="EMBL" id="MEHK01000002">
    <property type="protein sequence ID" value="OEJ22521.1"/>
    <property type="molecule type" value="Genomic_DNA"/>
</dbReference>
<name>A0A1E5P0K0_9ACTN</name>